<dbReference type="Proteomes" id="UP001597182">
    <property type="component" value="Unassembled WGS sequence"/>
</dbReference>
<proteinExistence type="predicted"/>
<comment type="caution">
    <text evidence="1">The sequence shown here is derived from an EMBL/GenBank/DDBJ whole genome shotgun (WGS) entry which is preliminary data.</text>
</comment>
<reference evidence="2" key="1">
    <citation type="journal article" date="2019" name="Int. J. Syst. Evol. Microbiol.">
        <title>The Global Catalogue of Microorganisms (GCM) 10K type strain sequencing project: providing services to taxonomists for standard genome sequencing and annotation.</title>
        <authorList>
            <consortium name="The Broad Institute Genomics Platform"/>
            <consortium name="The Broad Institute Genome Sequencing Center for Infectious Disease"/>
            <person name="Wu L."/>
            <person name="Ma J."/>
        </authorList>
    </citation>
    <scope>NUCLEOTIDE SEQUENCE [LARGE SCALE GENOMIC DNA]</scope>
    <source>
        <strain evidence="2">CCUG 49018</strain>
    </source>
</reference>
<evidence type="ECO:0008006" key="3">
    <source>
        <dbReference type="Google" id="ProtNLM"/>
    </source>
</evidence>
<dbReference type="RefSeq" id="WP_379652765.1">
    <property type="nucleotide sequence ID" value="NZ_JBHTMB010000014.1"/>
</dbReference>
<evidence type="ECO:0000313" key="2">
    <source>
        <dbReference type="Proteomes" id="UP001597182"/>
    </source>
</evidence>
<keyword evidence="2" id="KW-1185">Reference proteome</keyword>
<protein>
    <recommendedName>
        <fullName evidence="3">LuxR family transcriptional regulator</fullName>
    </recommendedName>
</protein>
<gene>
    <name evidence="1" type="ORF">ACFQ34_02310</name>
</gene>
<name>A0ABW3VBM7_9PSEU</name>
<evidence type="ECO:0000313" key="1">
    <source>
        <dbReference type="EMBL" id="MFD1232105.1"/>
    </source>
</evidence>
<feature type="non-terminal residue" evidence="1">
    <location>
        <position position="315"/>
    </location>
</feature>
<dbReference type="EMBL" id="JBHTMB010000014">
    <property type="protein sequence ID" value="MFD1232105.1"/>
    <property type="molecule type" value="Genomic_DNA"/>
</dbReference>
<accession>A0ABW3VBM7</accession>
<organism evidence="1 2">
    <name type="scientific">Pseudonocardia benzenivorans</name>
    <dbReference type="NCBI Taxonomy" id="228005"/>
    <lineage>
        <taxon>Bacteria</taxon>
        <taxon>Bacillati</taxon>
        <taxon>Actinomycetota</taxon>
        <taxon>Actinomycetes</taxon>
        <taxon>Pseudonocardiales</taxon>
        <taxon>Pseudonocardiaceae</taxon>
        <taxon>Pseudonocardia</taxon>
    </lineage>
</organism>
<feature type="non-terminal residue" evidence="1">
    <location>
        <position position="1"/>
    </location>
</feature>
<sequence length="315" mass="32969">VLRCTLTARLSVALAFTRGARRRQAVAEEAVAAAGRLGNARASAGALAAWCDAAAGPQYVAARREAATEIVETARTAGDRAVELLGRRLRLVALAEAGDWAGVDVEIDRYARVADAVRRPDLAWLVPLWRGTRATMRGDAAAEAAHAAELRRLTELSGSTNAELLGLTQGFVREGLAGRASVVVERFLELAPDLGDSAHCTIALLHALSGAPAAARQALHRWLDGRGAGMSEDERDSEWLPEAVQAARAAVLLGDRAAARALHELLSPFAGLFAIEGLLAGTWGCVAGHLVVIAALLGAEADARRHLAVAAELDA</sequence>